<dbReference type="InterPro" id="IPR040442">
    <property type="entry name" value="Pyrv_kinase-like_dom_sf"/>
</dbReference>
<evidence type="ECO:0000256" key="13">
    <source>
        <dbReference type="ARBA" id="ARBA00033470"/>
    </source>
</evidence>
<dbReference type="InterPro" id="IPR023151">
    <property type="entry name" value="PEP_util_CS"/>
</dbReference>
<feature type="domain" description="PEP-utilising enzyme C-terminal" evidence="18">
    <location>
        <begin position="517"/>
        <end position="829"/>
    </location>
</feature>
<evidence type="ECO:0000256" key="8">
    <source>
        <dbReference type="ARBA" id="ARBA00022723"/>
    </source>
</evidence>
<organism evidence="19 20">
    <name type="scientific">Gomphosphaeria aponina SAG 52.96 = DSM 107014</name>
    <dbReference type="NCBI Taxonomy" id="1521640"/>
    <lineage>
        <taxon>Bacteria</taxon>
        <taxon>Bacillati</taxon>
        <taxon>Cyanobacteriota</taxon>
        <taxon>Cyanophyceae</taxon>
        <taxon>Oscillatoriophycideae</taxon>
        <taxon>Chroococcales</taxon>
        <taxon>Gomphosphaeriaceae</taxon>
        <taxon>Gomphosphaeria</taxon>
    </lineage>
</organism>
<keyword evidence="12 15" id="KW-0460">Magnesium</keyword>
<dbReference type="GO" id="GO:0005524">
    <property type="term" value="F:ATP binding"/>
    <property type="evidence" value="ECO:0007669"/>
    <property type="project" value="UniProtKB-KW"/>
</dbReference>
<dbReference type="PROSITE" id="PS00742">
    <property type="entry name" value="PEP_ENZYMES_2"/>
    <property type="match status" value="1"/>
</dbReference>
<dbReference type="InterPro" id="IPR000121">
    <property type="entry name" value="PEP_util_C"/>
</dbReference>
<reference evidence="19" key="1">
    <citation type="submission" date="2021-02" db="EMBL/GenBank/DDBJ databases">
        <title>Metagenome analyses of Stigonema ocellatum DSM 106950, Chlorogloea purpurea SAG 13.99 and Gomphosphaeria aponina DSM 107014.</title>
        <authorList>
            <person name="Marter P."/>
            <person name="Huang S."/>
        </authorList>
    </citation>
    <scope>NUCLEOTIDE SEQUENCE</scope>
    <source>
        <strain evidence="19">JP213</strain>
    </source>
</reference>
<dbReference type="PANTHER" id="PTHR43030">
    <property type="entry name" value="PHOSPHOENOLPYRUVATE SYNTHASE"/>
    <property type="match status" value="1"/>
</dbReference>
<dbReference type="InterPro" id="IPR013815">
    <property type="entry name" value="ATP_grasp_subdomain_1"/>
</dbReference>
<dbReference type="PROSITE" id="PS00370">
    <property type="entry name" value="PEP_ENZYMES_PHOS_SITE"/>
    <property type="match status" value="1"/>
</dbReference>
<dbReference type="NCBIfam" id="NF005057">
    <property type="entry name" value="PRK06464.1"/>
    <property type="match status" value="1"/>
</dbReference>
<evidence type="ECO:0000256" key="6">
    <source>
        <dbReference type="ARBA" id="ARBA00021623"/>
    </source>
</evidence>
<evidence type="ECO:0000256" key="4">
    <source>
        <dbReference type="ARBA" id="ARBA00007837"/>
    </source>
</evidence>
<evidence type="ECO:0000256" key="5">
    <source>
        <dbReference type="ARBA" id="ARBA00011996"/>
    </source>
</evidence>
<dbReference type="Pfam" id="PF00391">
    <property type="entry name" value="PEP-utilizers"/>
    <property type="match status" value="1"/>
</dbReference>
<evidence type="ECO:0000256" key="15">
    <source>
        <dbReference type="PIRNR" id="PIRNR000854"/>
    </source>
</evidence>
<dbReference type="Pfam" id="PF01326">
    <property type="entry name" value="PPDK_N"/>
    <property type="match status" value="1"/>
</dbReference>
<dbReference type="FunFam" id="3.30.470.20:FF:000017">
    <property type="entry name" value="Phosphoenolpyruvate synthase"/>
    <property type="match status" value="1"/>
</dbReference>
<keyword evidence="9 15" id="KW-0547">Nucleotide-binding</keyword>
<gene>
    <name evidence="19" type="primary">ppsA</name>
    <name evidence="19" type="ORF">DSM107014_07075</name>
</gene>
<evidence type="ECO:0000259" key="17">
    <source>
        <dbReference type="Pfam" id="PF01326"/>
    </source>
</evidence>
<evidence type="ECO:0000313" key="20">
    <source>
        <dbReference type="Proteomes" id="UP000767446"/>
    </source>
</evidence>
<dbReference type="Gene3D" id="3.30.1490.20">
    <property type="entry name" value="ATP-grasp fold, A domain"/>
    <property type="match status" value="1"/>
</dbReference>
<dbReference type="Gene3D" id="3.20.20.60">
    <property type="entry name" value="Phosphoenolpyruvate-binding domains"/>
    <property type="match status" value="1"/>
</dbReference>
<evidence type="ECO:0000256" key="11">
    <source>
        <dbReference type="ARBA" id="ARBA00022840"/>
    </source>
</evidence>
<name>A0A941GPT8_9CHRO</name>
<dbReference type="Pfam" id="PF02896">
    <property type="entry name" value="PEP-utilizers_C"/>
    <property type="match status" value="1"/>
</dbReference>
<comment type="function">
    <text evidence="2 15">Catalyzes the phosphorylation of pyruvate to phosphoenolpyruvate.</text>
</comment>
<evidence type="ECO:0000256" key="12">
    <source>
        <dbReference type="ARBA" id="ARBA00022842"/>
    </source>
</evidence>
<comment type="cofactor">
    <cofactor evidence="1 15">
        <name>Mg(2+)</name>
        <dbReference type="ChEBI" id="CHEBI:18420"/>
    </cofactor>
</comment>
<dbReference type="PANTHER" id="PTHR43030:SF1">
    <property type="entry name" value="PHOSPHOENOLPYRUVATE SYNTHASE"/>
    <property type="match status" value="1"/>
</dbReference>
<keyword evidence="7 15" id="KW-0808">Transferase</keyword>
<dbReference type="Gene3D" id="3.50.30.10">
    <property type="entry name" value="Phosphohistidine domain"/>
    <property type="match status" value="1"/>
</dbReference>
<dbReference type="GO" id="GO:0046872">
    <property type="term" value="F:metal ion binding"/>
    <property type="evidence" value="ECO:0007669"/>
    <property type="project" value="UniProtKB-KW"/>
</dbReference>
<evidence type="ECO:0000256" key="14">
    <source>
        <dbReference type="ARBA" id="ARBA00047700"/>
    </source>
</evidence>
<dbReference type="InterPro" id="IPR036637">
    <property type="entry name" value="Phosphohistidine_dom_sf"/>
</dbReference>
<feature type="domain" description="Pyruvate phosphate dikinase AMP/ATP-binding" evidence="17">
    <location>
        <begin position="31"/>
        <end position="381"/>
    </location>
</feature>
<dbReference type="InterPro" id="IPR008279">
    <property type="entry name" value="PEP-util_enz_mobile_dom"/>
</dbReference>
<evidence type="ECO:0000256" key="2">
    <source>
        <dbReference type="ARBA" id="ARBA00002988"/>
    </source>
</evidence>
<evidence type="ECO:0000256" key="3">
    <source>
        <dbReference type="ARBA" id="ARBA00004742"/>
    </source>
</evidence>
<dbReference type="PIRSF" id="PIRSF000854">
    <property type="entry name" value="PEP_synthase"/>
    <property type="match status" value="1"/>
</dbReference>
<dbReference type="InterPro" id="IPR002192">
    <property type="entry name" value="PPDK_AMP/ATP-bd"/>
</dbReference>
<evidence type="ECO:0000313" key="19">
    <source>
        <dbReference type="EMBL" id="MBR8827659.1"/>
    </source>
</evidence>
<proteinExistence type="inferred from homology"/>
<dbReference type="FunFam" id="3.50.30.10:FF:000002">
    <property type="entry name" value="Phosphoenolpyruvate synthase"/>
    <property type="match status" value="1"/>
</dbReference>
<evidence type="ECO:0000259" key="16">
    <source>
        <dbReference type="Pfam" id="PF00391"/>
    </source>
</evidence>
<sequence>MVSSAPEKTAQAAKDQAFVLWFEEVGISDIHLVGGKNASLGEMIQQLTPKGVNVPTGFATTAYAYRYFIEKAGIEARLRQIFAGLDVENMQNLRSRGKQARSLILHTPFPKELELAISTGYFKLCERYGANPDVCDRFGEEYQERCREFSYDTDVAVRSSATAEDLPDASFAGQQETYLNVHGVINVLEACHKCFASIFTDRAISYRTLKGFDHFDVALSVGVQKMVRSDLAASGVMFSIDTETGFKNAAFVTGAYGLGENVVQGAVNPDEFFVFKPTLKQGFRPILEKRLGSKEIKMVYDLGGGKQVKNVPVPDSERVKYAITDDEVITLAKWACIIEDHYSEVRGSNSPMDIEWAKDGQTGQLFIVQARPETVQSQKSGSVLKNYKLQGTGNILVTGRAVGEMIGQGNAKVILDVHKIDEFKAGEVLVTNKTDPDWEPIMKKASAIVTNQGGRTCHAAIIAREMGIPAIVGCGNATGELKTGQEITVSCAEGEEGKVYQGLVPFEVLETQLDNLPRTRTKILMNVGNPEEAFGLSSIPCDGVGLARLEFIIANHIKAHPLALMKFDELQDLAAKWQIAQLTKGYENKPDFFVDKLAQGVGTIAAAFYPNPVVVRMSDFKSNEYANLLGGKEFEPKEENPMIGWRGASRYYDEKYSAAYGLECKALKRVRDEMGLTNVIPMIPFCRTPDEGRRVLAEMEKHGLKRGENGLEVYVMCEIPSNVLLADQFSEVFDGFSIGSNDLTQLTLGLDRDSALVAHIFDERNEGVKQMVRMVIEKAKKNGKKIGICGQAPSDYPEFARFLVELGIDSISLNPDSVLKTMLDIAKVERIS</sequence>
<protein>
    <recommendedName>
        <fullName evidence="6 15">Phosphoenolpyruvate synthase</fullName>
        <shortName evidence="15">PEP synthase</shortName>
        <ecNumber evidence="5 15">2.7.9.2</ecNumber>
    </recommendedName>
    <alternativeName>
        <fullName evidence="13 15">Pyruvate, water dikinase</fullName>
    </alternativeName>
</protein>
<dbReference type="EC" id="2.7.9.2" evidence="5 15"/>
<comment type="similarity">
    <text evidence="4 15">Belongs to the PEP-utilizing enzyme family.</text>
</comment>
<dbReference type="GO" id="GO:0008986">
    <property type="term" value="F:pyruvate, water dikinase activity"/>
    <property type="evidence" value="ECO:0007669"/>
    <property type="project" value="UniProtKB-EC"/>
</dbReference>
<dbReference type="SUPFAM" id="SSF56059">
    <property type="entry name" value="Glutathione synthetase ATP-binding domain-like"/>
    <property type="match status" value="1"/>
</dbReference>
<dbReference type="SUPFAM" id="SSF52009">
    <property type="entry name" value="Phosphohistidine domain"/>
    <property type="match status" value="1"/>
</dbReference>
<dbReference type="SUPFAM" id="SSF51621">
    <property type="entry name" value="Phosphoenolpyruvate/pyruvate domain"/>
    <property type="match status" value="1"/>
</dbReference>
<evidence type="ECO:0000256" key="10">
    <source>
        <dbReference type="ARBA" id="ARBA00022777"/>
    </source>
</evidence>
<feature type="domain" description="PEP-utilising enzyme mobile" evidence="16">
    <location>
        <begin position="423"/>
        <end position="494"/>
    </location>
</feature>
<keyword evidence="11 15" id="KW-0067">ATP-binding</keyword>
<accession>A0A941GPT8</accession>
<dbReference type="InterPro" id="IPR018274">
    <property type="entry name" value="PEP_util_AS"/>
</dbReference>
<evidence type="ECO:0000256" key="9">
    <source>
        <dbReference type="ARBA" id="ARBA00022741"/>
    </source>
</evidence>
<evidence type="ECO:0000259" key="18">
    <source>
        <dbReference type="Pfam" id="PF02896"/>
    </source>
</evidence>
<comment type="catalytic activity">
    <reaction evidence="14 15">
        <text>pyruvate + ATP + H2O = phosphoenolpyruvate + AMP + phosphate + 2 H(+)</text>
        <dbReference type="Rhea" id="RHEA:11364"/>
        <dbReference type="ChEBI" id="CHEBI:15361"/>
        <dbReference type="ChEBI" id="CHEBI:15377"/>
        <dbReference type="ChEBI" id="CHEBI:15378"/>
        <dbReference type="ChEBI" id="CHEBI:30616"/>
        <dbReference type="ChEBI" id="CHEBI:43474"/>
        <dbReference type="ChEBI" id="CHEBI:58702"/>
        <dbReference type="ChEBI" id="CHEBI:456215"/>
        <dbReference type="EC" id="2.7.9.2"/>
    </reaction>
</comment>
<keyword evidence="8 15" id="KW-0479">Metal-binding</keyword>
<evidence type="ECO:0000256" key="1">
    <source>
        <dbReference type="ARBA" id="ARBA00001946"/>
    </source>
</evidence>
<comment type="pathway">
    <text evidence="3 15">Carbohydrate biosynthesis; gluconeogenesis.</text>
</comment>
<dbReference type="Proteomes" id="UP000767446">
    <property type="component" value="Unassembled WGS sequence"/>
</dbReference>
<keyword evidence="10 15" id="KW-0418">Kinase</keyword>
<dbReference type="InterPro" id="IPR015813">
    <property type="entry name" value="Pyrv/PenolPyrv_kinase-like_dom"/>
</dbReference>
<evidence type="ECO:0000256" key="7">
    <source>
        <dbReference type="ARBA" id="ARBA00022679"/>
    </source>
</evidence>
<dbReference type="NCBIfam" id="TIGR01418">
    <property type="entry name" value="PEP_synth"/>
    <property type="match status" value="1"/>
</dbReference>
<dbReference type="AlphaFoldDB" id="A0A941GPT8"/>
<dbReference type="InterPro" id="IPR006319">
    <property type="entry name" value="PEP_synth"/>
</dbReference>
<dbReference type="Gene3D" id="3.30.470.20">
    <property type="entry name" value="ATP-grasp fold, B domain"/>
    <property type="match status" value="1"/>
</dbReference>
<comment type="caution">
    <text evidence="19">The sequence shown here is derived from an EMBL/GenBank/DDBJ whole genome shotgun (WGS) entry which is preliminary data.</text>
</comment>
<dbReference type="EMBL" id="JADQBC010000038">
    <property type="protein sequence ID" value="MBR8827659.1"/>
    <property type="molecule type" value="Genomic_DNA"/>
</dbReference>